<dbReference type="PANTHER" id="PTHR19359">
    <property type="entry name" value="CYTOCHROME B5"/>
    <property type="match status" value="1"/>
</dbReference>
<dbReference type="InterPro" id="IPR036400">
    <property type="entry name" value="Cyt_B5-like_heme/steroid_sf"/>
</dbReference>
<dbReference type="PANTHER" id="PTHR19359:SF129">
    <property type="entry name" value="CYTOCHROME B5 ISOFORM B"/>
    <property type="match status" value="1"/>
</dbReference>
<comment type="subcellular location">
    <subcellularLocation>
        <location evidence="1">Endoplasmic reticulum membrane</location>
        <topology evidence="1">Single-pass membrane protein</topology>
        <orientation evidence="1">Cytoplasmic side</orientation>
    </subcellularLocation>
</comment>
<dbReference type="EMBL" id="HBFM01004003">
    <property type="protein sequence ID" value="CAD8765922.1"/>
    <property type="molecule type" value="Transcribed_RNA"/>
</dbReference>
<evidence type="ECO:0000256" key="2">
    <source>
        <dbReference type="ARBA" id="ARBA00022448"/>
    </source>
</evidence>
<keyword evidence="5 12" id="KW-0479">Metal-binding</keyword>
<organism evidence="14">
    <name type="scientific">Polytomella parva</name>
    <dbReference type="NCBI Taxonomy" id="51329"/>
    <lineage>
        <taxon>Eukaryota</taxon>
        <taxon>Viridiplantae</taxon>
        <taxon>Chlorophyta</taxon>
        <taxon>core chlorophytes</taxon>
        <taxon>Chlorophyceae</taxon>
        <taxon>CS clade</taxon>
        <taxon>Chlamydomonadales</taxon>
        <taxon>Chlamydomonadaceae</taxon>
        <taxon>Polytomella</taxon>
    </lineage>
</organism>
<evidence type="ECO:0000256" key="10">
    <source>
        <dbReference type="ARBA" id="ARBA00023136"/>
    </source>
</evidence>
<dbReference type="SUPFAM" id="SSF55856">
    <property type="entry name" value="Cytochrome b5-like heme/steroid binding domain"/>
    <property type="match status" value="1"/>
</dbReference>
<dbReference type="PROSITE" id="PS50255">
    <property type="entry name" value="CYTOCHROME_B5_2"/>
    <property type="match status" value="1"/>
</dbReference>
<keyword evidence="2" id="KW-0813">Transport</keyword>
<dbReference type="FunFam" id="3.10.120.10:FF:000002">
    <property type="entry name" value="Cytochrome b5 type B"/>
    <property type="match status" value="1"/>
</dbReference>
<dbReference type="AlphaFoldDB" id="A0A7S0ULC0"/>
<accession>A0A7S0ULC0</accession>
<name>A0A7S0ULC0_9CHLO</name>
<dbReference type="Gene3D" id="3.10.120.10">
    <property type="entry name" value="Cytochrome b5-like heme/steroid binding domain"/>
    <property type="match status" value="1"/>
</dbReference>
<keyword evidence="6" id="KW-0256">Endoplasmic reticulum</keyword>
<keyword evidence="9 12" id="KW-0408">Iron</keyword>
<keyword evidence="3 12" id="KW-0349">Heme</keyword>
<dbReference type="GO" id="GO:0005789">
    <property type="term" value="C:endoplasmic reticulum membrane"/>
    <property type="evidence" value="ECO:0007669"/>
    <property type="project" value="UniProtKB-SubCell"/>
</dbReference>
<sequence length="139" mass="14766">MAEEKVYSLEEVKKHTTSKDCWFVVHGKVYDVTNFVEDHPGGYDAIICNTGKDATANFDEVGHSVSAKKFLQTMCIGKFEGGDSAPAVVEEKKPVAPIPAKKSCCSGCPASCCSIVSLTVAAAIVAGLVYFVKAKQSAK</sequence>
<dbReference type="PRINTS" id="PR00363">
    <property type="entry name" value="CYTOCHROMEB5"/>
</dbReference>
<keyword evidence="4 12" id="KW-0812">Transmembrane</keyword>
<dbReference type="Pfam" id="PF00173">
    <property type="entry name" value="Cyt-b5"/>
    <property type="match status" value="1"/>
</dbReference>
<dbReference type="InterPro" id="IPR050668">
    <property type="entry name" value="Cytochrome_b5"/>
</dbReference>
<dbReference type="PROSITE" id="PS00191">
    <property type="entry name" value="CYTOCHROME_B5_1"/>
    <property type="match status" value="1"/>
</dbReference>
<evidence type="ECO:0000256" key="4">
    <source>
        <dbReference type="ARBA" id="ARBA00022692"/>
    </source>
</evidence>
<evidence type="ECO:0000256" key="7">
    <source>
        <dbReference type="ARBA" id="ARBA00022982"/>
    </source>
</evidence>
<dbReference type="SMART" id="SM01117">
    <property type="entry name" value="Cyt-b5"/>
    <property type="match status" value="1"/>
</dbReference>
<keyword evidence="7" id="KW-0249">Electron transport</keyword>
<comment type="similarity">
    <text evidence="11 12">Belongs to the cytochrome b5 family.</text>
</comment>
<keyword evidence="10 12" id="KW-0472">Membrane</keyword>
<evidence type="ECO:0000256" key="9">
    <source>
        <dbReference type="ARBA" id="ARBA00023004"/>
    </source>
</evidence>
<dbReference type="GO" id="GO:0020037">
    <property type="term" value="F:heme binding"/>
    <property type="evidence" value="ECO:0007669"/>
    <property type="project" value="UniProtKB-UniRule"/>
</dbReference>
<evidence type="ECO:0000313" key="14">
    <source>
        <dbReference type="EMBL" id="CAD8765922.1"/>
    </source>
</evidence>
<evidence type="ECO:0000256" key="11">
    <source>
        <dbReference type="ARBA" id="ARBA00038168"/>
    </source>
</evidence>
<evidence type="ECO:0000256" key="8">
    <source>
        <dbReference type="ARBA" id="ARBA00022989"/>
    </source>
</evidence>
<protein>
    <recommendedName>
        <fullName evidence="13">Cytochrome b5 heme-binding domain-containing protein</fullName>
    </recommendedName>
</protein>
<proteinExistence type="inferred from homology"/>
<evidence type="ECO:0000256" key="6">
    <source>
        <dbReference type="ARBA" id="ARBA00022824"/>
    </source>
</evidence>
<feature type="domain" description="Cytochrome b5 heme-binding" evidence="13">
    <location>
        <begin position="4"/>
        <end position="80"/>
    </location>
</feature>
<feature type="transmembrane region" description="Helical" evidence="12">
    <location>
        <begin position="114"/>
        <end position="132"/>
    </location>
</feature>
<dbReference type="InterPro" id="IPR001199">
    <property type="entry name" value="Cyt_B5-like_heme/steroid-bd"/>
</dbReference>
<evidence type="ECO:0000256" key="5">
    <source>
        <dbReference type="ARBA" id="ARBA00022723"/>
    </source>
</evidence>
<evidence type="ECO:0000256" key="3">
    <source>
        <dbReference type="ARBA" id="ARBA00022617"/>
    </source>
</evidence>
<reference evidence="14" key="1">
    <citation type="submission" date="2021-01" db="EMBL/GenBank/DDBJ databases">
        <authorList>
            <person name="Corre E."/>
            <person name="Pelletier E."/>
            <person name="Niang G."/>
            <person name="Scheremetjew M."/>
            <person name="Finn R."/>
            <person name="Kale V."/>
            <person name="Holt S."/>
            <person name="Cochrane G."/>
            <person name="Meng A."/>
            <person name="Brown T."/>
            <person name="Cohen L."/>
        </authorList>
    </citation>
    <scope>NUCLEOTIDE SEQUENCE</scope>
    <source>
        <strain evidence="14">SAG 63-3</strain>
    </source>
</reference>
<evidence type="ECO:0000256" key="12">
    <source>
        <dbReference type="RuleBase" id="RU362121"/>
    </source>
</evidence>
<gene>
    <name evidence="14" type="ORF">PPAR00522_LOCUS2311</name>
</gene>
<evidence type="ECO:0000259" key="13">
    <source>
        <dbReference type="PROSITE" id="PS50255"/>
    </source>
</evidence>
<keyword evidence="8 12" id="KW-1133">Transmembrane helix</keyword>
<dbReference type="GO" id="GO:0046872">
    <property type="term" value="F:metal ion binding"/>
    <property type="evidence" value="ECO:0007669"/>
    <property type="project" value="UniProtKB-UniRule"/>
</dbReference>
<evidence type="ECO:0000256" key="1">
    <source>
        <dbReference type="ARBA" id="ARBA00004131"/>
    </source>
</evidence>
<dbReference type="InterPro" id="IPR018506">
    <property type="entry name" value="Cyt_B5_heme-BS"/>
</dbReference>